<keyword evidence="4" id="KW-1185">Reference proteome</keyword>
<feature type="compositionally biased region" description="Low complexity" evidence="1">
    <location>
        <begin position="64"/>
        <end position="73"/>
    </location>
</feature>
<comment type="caution">
    <text evidence="3">The sequence shown here is derived from an EMBL/GenBank/DDBJ whole genome shotgun (WGS) entry which is preliminary data.</text>
</comment>
<keyword evidence="2" id="KW-0812">Transmembrane</keyword>
<dbReference type="AlphaFoldDB" id="A0ABD5XT84"/>
<evidence type="ECO:0000313" key="4">
    <source>
        <dbReference type="Proteomes" id="UP001596368"/>
    </source>
</evidence>
<accession>A0ABD5XT84</accession>
<keyword evidence="2" id="KW-0472">Membrane</keyword>
<feature type="transmembrane region" description="Helical" evidence="2">
    <location>
        <begin position="20"/>
        <end position="51"/>
    </location>
</feature>
<dbReference type="GeneID" id="90168177"/>
<gene>
    <name evidence="3" type="ORF">ACFQRB_09975</name>
</gene>
<evidence type="ECO:0000313" key="3">
    <source>
        <dbReference type="EMBL" id="MFC7136736.1"/>
    </source>
</evidence>
<organism evidence="3 4">
    <name type="scientific">Halobaculum litoreum</name>
    <dbReference type="NCBI Taxonomy" id="3031998"/>
    <lineage>
        <taxon>Archaea</taxon>
        <taxon>Methanobacteriati</taxon>
        <taxon>Methanobacteriota</taxon>
        <taxon>Stenosarchaea group</taxon>
        <taxon>Halobacteria</taxon>
        <taxon>Halobacteriales</taxon>
        <taxon>Haloferacaceae</taxon>
        <taxon>Halobaculum</taxon>
    </lineage>
</organism>
<feature type="region of interest" description="Disordered" evidence="1">
    <location>
        <begin position="51"/>
        <end position="73"/>
    </location>
</feature>
<dbReference type="EMBL" id="JBHSZG010000001">
    <property type="protein sequence ID" value="MFC7136736.1"/>
    <property type="molecule type" value="Genomic_DNA"/>
</dbReference>
<dbReference type="NCBIfam" id="TIGR02537">
    <property type="entry name" value="arch_flag_Nterm"/>
    <property type="match status" value="1"/>
</dbReference>
<sequence>MRTATPSPDTRTDADPPERALSPLAGVAVMVVLTVALAALIGSLVVAAGVASPGVPRRRRSSSRTRPSTTATV</sequence>
<protein>
    <submittedName>
        <fullName evidence="3">Archaellin/type IV pilin N-terminal domain-containing protein</fullName>
    </submittedName>
</protein>
<keyword evidence="2" id="KW-1133">Transmembrane helix</keyword>
<dbReference type="InterPro" id="IPR013373">
    <property type="entry name" value="Flagellin/pilin_N_arc"/>
</dbReference>
<dbReference type="RefSeq" id="WP_345782761.1">
    <property type="nucleotide sequence ID" value="NZ_CP126156.1"/>
</dbReference>
<proteinExistence type="predicted"/>
<name>A0ABD5XT84_9EURY</name>
<evidence type="ECO:0000256" key="1">
    <source>
        <dbReference type="SAM" id="MobiDB-lite"/>
    </source>
</evidence>
<evidence type="ECO:0000256" key="2">
    <source>
        <dbReference type="SAM" id="Phobius"/>
    </source>
</evidence>
<dbReference type="Proteomes" id="UP001596368">
    <property type="component" value="Unassembled WGS sequence"/>
</dbReference>
<reference evidence="3 4" key="1">
    <citation type="journal article" date="2019" name="Int. J. Syst. Evol. Microbiol.">
        <title>The Global Catalogue of Microorganisms (GCM) 10K type strain sequencing project: providing services to taxonomists for standard genome sequencing and annotation.</title>
        <authorList>
            <consortium name="The Broad Institute Genomics Platform"/>
            <consortium name="The Broad Institute Genome Sequencing Center for Infectious Disease"/>
            <person name="Wu L."/>
            <person name="Ma J."/>
        </authorList>
    </citation>
    <scope>NUCLEOTIDE SEQUENCE [LARGE SCALE GENOMIC DNA]</scope>
    <source>
        <strain evidence="3 4">DT92</strain>
    </source>
</reference>